<dbReference type="InterPro" id="IPR055407">
    <property type="entry name" value="TraM_C"/>
</dbReference>
<organism evidence="3 4">
    <name type="scientific">Ilyomonas limi</name>
    <dbReference type="NCBI Taxonomy" id="2575867"/>
    <lineage>
        <taxon>Bacteria</taxon>
        <taxon>Pseudomonadati</taxon>
        <taxon>Bacteroidota</taxon>
        <taxon>Chitinophagia</taxon>
        <taxon>Chitinophagales</taxon>
        <taxon>Chitinophagaceae</taxon>
        <taxon>Ilyomonas</taxon>
    </lineage>
</organism>
<evidence type="ECO:0000256" key="1">
    <source>
        <dbReference type="SAM" id="Phobius"/>
    </source>
</evidence>
<proteinExistence type="predicted"/>
<evidence type="ECO:0000313" key="3">
    <source>
        <dbReference type="EMBL" id="TKK64706.1"/>
    </source>
</evidence>
<keyword evidence="4" id="KW-1185">Reference proteome</keyword>
<evidence type="ECO:0000313" key="4">
    <source>
        <dbReference type="Proteomes" id="UP000305848"/>
    </source>
</evidence>
<sequence length="434" mass="48028">MQTAQHSERLRSKRKMLIFMPLFILPFMTLFFWAIGGGKNNKTNATNNSQSGLNTQLPDAKFKSDKGFDKLSFYQQASKDSAKLLEEKRNDPYWFKLNNRNDSASRNTKLNLLSANQELYNPLPDNTSDVDANEAKVYSKLNQLNKALANSKRSNAQNDFASNQYPPVNTPVYNSRVDQLEAMMNRIKEKKTEDPEIAQLNQMLDKIAAIQHPELLKDTELQISQSVSRNEQVLAVRKRDKRTPVSTLQTPTAVNVPNPTTLIQNAFYSESNSLTMADTTDANAFGAMIAETQTVVNGATVKLSLQQEITVQGKIIPKGCLLYGIAALKNERLTIGIHSIRFGNNILPVSLNVYDMDGLEGIYVPGSISINAAKQSADRVTSGFGTSLFNPSLGAQAANAGIETARTILSKKIKLIKVTLPAGYQVLLKNTHQL</sequence>
<gene>
    <name evidence="3" type="primary">traM</name>
    <name evidence="3" type="ORF">FC093_21910</name>
</gene>
<dbReference type="EMBL" id="SZQL01000029">
    <property type="protein sequence ID" value="TKK64706.1"/>
    <property type="molecule type" value="Genomic_DNA"/>
</dbReference>
<dbReference type="RefSeq" id="WP_137263962.1">
    <property type="nucleotide sequence ID" value="NZ_SZQL01000029.1"/>
</dbReference>
<dbReference type="NCBIfam" id="TIGR03779">
    <property type="entry name" value="Bac_Flav_CT_M"/>
    <property type="match status" value="1"/>
</dbReference>
<accession>A0A4U3KUR6</accession>
<keyword evidence="1" id="KW-0812">Transmembrane</keyword>
<feature type="transmembrane region" description="Helical" evidence="1">
    <location>
        <begin position="16"/>
        <end position="35"/>
    </location>
</feature>
<feature type="domain" description="Conjugative transposon TraM C-terminal" evidence="2">
    <location>
        <begin position="287"/>
        <end position="429"/>
    </location>
</feature>
<dbReference type="InterPro" id="IPR022187">
    <property type="entry name" value="Conjug_transposon_TraM"/>
</dbReference>
<keyword evidence="1" id="KW-0472">Membrane</keyword>
<dbReference type="Proteomes" id="UP000305848">
    <property type="component" value="Unassembled WGS sequence"/>
</dbReference>
<protein>
    <submittedName>
        <fullName evidence="3">Conjugative transposon protein TraM</fullName>
    </submittedName>
</protein>
<name>A0A4U3KUR6_9BACT</name>
<comment type="caution">
    <text evidence="3">The sequence shown here is derived from an EMBL/GenBank/DDBJ whole genome shotgun (WGS) entry which is preliminary data.</text>
</comment>
<dbReference type="OrthoDB" id="1453786at2"/>
<keyword evidence="1" id="KW-1133">Transmembrane helix</keyword>
<evidence type="ECO:0000259" key="2">
    <source>
        <dbReference type="Pfam" id="PF12508"/>
    </source>
</evidence>
<dbReference type="AlphaFoldDB" id="A0A4U3KUR6"/>
<reference evidence="3 4" key="1">
    <citation type="submission" date="2019-05" db="EMBL/GenBank/DDBJ databases">
        <title>Panacibacter sp. strain 17mud1-8 Genome sequencing and assembly.</title>
        <authorList>
            <person name="Chhetri G."/>
        </authorList>
    </citation>
    <scope>NUCLEOTIDE SEQUENCE [LARGE SCALE GENOMIC DNA]</scope>
    <source>
        <strain evidence="3 4">17mud1-8</strain>
    </source>
</reference>
<dbReference type="Pfam" id="PF12508">
    <property type="entry name" value="Transposon_TraM"/>
    <property type="match status" value="1"/>
</dbReference>